<sequence length="60" mass="6883">MQFGIDRARLREEGVPEKVNLQVMRQLAVICKLALAATVLFDSRTNLADLLPNFQIYYTQ</sequence>
<dbReference type="AlphaFoldDB" id="A0A327N7D6"/>
<name>A0A327N7D6_PSEFL</name>
<protein>
    <submittedName>
        <fullName evidence="1">Uncharacterized protein</fullName>
    </submittedName>
</protein>
<accession>A0A327N7D6</accession>
<gene>
    <name evidence="1" type="ORF">DOZ80_04850</name>
</gene>
<dbReference type="EMBL" id="QLIN01000002">
    <property type="protein sequence ID" value="RAI71180.1"/>
    <property type="molecule type" value="Genomic_DNA"/>
</dbReference>
<evidence type="ECO:0000313" key="1">
    <source>
        <dbReference type="EMBL" id="RAI71180.1"/>
    </source>
</evidence>
<evidence type="ECO:0000313" key="2">
    <source>
        <dbReference type="Proteomes" id="UP000249493"/>
    </source>
</evidence>
<dbReference type="Proteomes" id="UP000249493">
    <property type="component" value="Unassembled WGS sequence"/>
</dbReference>
<reference evidence="1 2" key="1">
    <citation type="submission" date="2018-06" db="EMBL/GenBank/DDBJ databases">
        <authorList>
            <person name="Zhirakovskaya E."/>
        </authorList>
    </citation>
    <scope>NUCLEOTIDE SEQUENCE [LARGE SCALE GENOMIC DNA]</scope>
    <source>
        <strain evidence="1 2">LY3</strain>
    </source>
</reference>
<organism evidence="1 2">
    <name type="scientific">Pseudomonas fluorescens</name>
    <dbReference type="NCBI Taxonomy" id="294"/>
    <lineage>
        <taxon>Bacteria</taxon>
        <taxon>Pseudomonadati</taxon>
        <taxon>Pseudomonadota</taxon>
        <taxon>Gammaproteobacteria</taxon>
        <taxon>Pseudomonadales</taxon>
        <taxon>Pseudomonadaceae</taxon>
        <taxon>Pseudomonas</taxon>
    </lineage>
</organism>
<comment type="caution">
    <text evidence="1">The sequence shown here is derived from an EMBL/GenBank/DDBJ whole genome shotgun (WGS) entry which is preliminary data.</text>
</comment>
<proteinExistence type="predicted"/>